<dbReference type="PANTHER" id="PTHR45348">
    <property type="entry name" value="HYPOTHETICAL OXIDOREDUCTASE (EUROFUNG)"/>
    <property type="match status" value="1"/>
</dbReference>
<evidence type="ECO:0000313" key="5">
    <source>
        <dbReference type="EMBL" id="KAF2740835.1"/>
    </source>
</evidence>
<proteinExistence type="inferred from homology"/>
<dbReference type="SUPFAM" id="SSF51735">
    <property type="entry name" value="NAD(P)-binding Rossmann-fold domains"/>
    <property type="match status" value="1"/>
</dbReference>
<comment type="caution">
    <text evidence="5">The sequence shown here is derived from an EMBL/GenBank/DDBJ whole genome shotgun (WGS) entry which is preliminary data.</text>
</comment>
<dbReference type="SMART" id="SM00829">
    <property type="entry name" value="PKS_ER"/>
    <property type="match status" value="1"/>
</dbReference>
<dbReference type="InterPro" id="IPR013154">
    <property type="entry name" value="ADH-like_N"/>
</dbReference>
<sequence>MASEHLAALVPAAGKALDVSSVPVNHPGPGEVLVRNHAIAIQPLDAKMLLGGYGGGGALQNYPALLGSSGAGIIEELGEGVTGLTVGDRVVFDTRAIVDGSKNRREGTWQQLVISDAKTVAKIGDVAFEQAVLINFPLETAVAALLLFLGVGKPGTGNGEAKALVWGAGGAVGSYAVQFLRSVGYQVVVTASSRDKERQTRMGASETVDYKAPDAIEQLRALGPFTYLFTASGDPTSQKALASLLQPQGGRFASVLGGEVDLPSNVERVYKAFSQAAQQDENSDFRAWWYREYLPKVLQEKLVEPVQFTKISGGLAALQQASEDVFSGKVRGKLVVDPQE</sequence>
<feature type="domain" description="Enoyl reductase (ER)" evidence="4">
    <location>
        <begin position="14"/>
        <end position="336"/>
    </location>
</feature>
<dbReference type="Proteomes" id="UP000799444">
    <property type="component" value="Unassembled WGS sequence"/>
</dbReference>
<dbReference type="SUPFAM" id="SSF50129">
    <property type="entry name" value="GroES-like"/>
    <property type="match status" value="1"/>
</dbReference>
<dbReference type="InterPro" id="IPR036291">
    <property type="entry name" value="NAD(P)-bd_dom_sf"/>
</dbReference>
<dbReference type="Gene3D" id="3.90.180.10">
    <property type="entry name" value="Medium-chain alcohol dehydrogenases, catalytic domain"/>
    <property type="match status" value="1"/>
</dbReference>
<evidence type="ECO:0000256" key="1">
    <source>
        <dbReference type="ARBA" id="ARBA00008072"/>
    </source>
</evidence>
<dbReference type="InterPro" id="IPR020843">
    <property type="entry name" value="ER"/>
</dbReference>
<dbReference type="InterPro" id="IPR013149">
    <property type="entry name" value="ADH-like_C"/>
</dbReference>
<dbReference type="Pfam" id="PF08240">
    <property type="entry name" value="ADH_N"/>
    <property type="match status" value="1"/>
</dbReference>
<evidence type="ECO:0000313" key="6">
    <source>
        <dbReference type="Proteomes" id="UP000799444"/>
    </source>
</evidence>
<keyword evidence="3" id="KW-0560">Oxidoreductase</keyword>
<dbReference type="OrthoDB" id="3509362at2759"/>
<dbReference type="CDD" id="cd08249">
    <property type="entry name" value="enoyl_reductase_like"/>
    <property type="match status" value="1"/>
</dbReference>
<dbReference type="Gene3D" id="3.40.50.720">
    <property type="entry name" value="NAD(P)-binding Rossmann-like Domain"/>
    <property type="match status" value="1"/>
</dbReference>
<comment type="subunit">
    <text evidence="2">Monomer.</text>
</comment>
<keyword evidence="6" id="KW-1185">Reference proteome</keyword>
<evidence type="ECO:0000259" key="4">
    <source>
        <dbReference type="SMART" id="SM00829"/>
    </source>
</evidence>
<comment type="similarity">
    <text evidence="1">Belongs to the zinc-containing alcohol dehydrogenase family.</text>
</comment>
<gene>
    <name evidence="5" type="ORF">EJ04DRAFT_482152</name>
</gene>
<dbReference type="GO" id="GO:0016651">
    <property type="term" value="F:oxidoreductase activity, acting on NAD(P)H"/>
    <property type="evidence" value="ECO:0007669"/>
    <property type="project" value="InterPro"/>
</dbReference>
<reference evidence="5" key="1">
    <citation type="journal article" date="2020" name="Stud. Mycol.">
        <title>101 Dothideomycetes genomes: a test case for predicting lifestyles and emergence of pathogens.</title>
        <authorList>
            <person name="Haridas S."/>
            <person name="Albert R."/>
            <person name="Binder M."/>
            <person name="Bloem J."/>
            <person name="Labutti K."/>
            <person name="Salamov A."/>
            <person name="Andreopoulos B."/>
            <person name="Baker S."/>
            <person name="Barry K."/>
            <person name="Bills G."/>
            <person name="Bluhm B."/>
            <person name="Cannon C."/>
            <person name="Castanera R."/>
            <person name="Culley D."/>
            <person name="Daum C."/>
            <person name="Ezra D."/>
            <person name="Gonzalez J."/>
            <person name="Henrissat B."/>
            <person name="Kuo A."/>
            <person name="Liang C."/>
            <person name="Lipzen A."/>
            <person name="Lutzoni F."/>
            <person name="Magnuson J."/>
            <person name="Mondo S."/>
            <person name="Nolan M."/>
            <person name="Ohm R."/>
            <person name="Pangilinan J."/>
            <person name="Park H.-J."/>
            <person name="Ramirez L."/>
            <person name="Alfaro M."/>
            <person name="Sun H."/>
            <person name="Tritt A."/>
            <person name="Yoshinaga Y."/>
            <person name="Zwiers L.-H."/>
            <person name="Turgeon B."/>
            <person name="Goodwin S."/>
            <person name="Spatafora J."/>
            <person name="Crous P."/>
            <person name="Grigoriev I."/>
        </authorList>
    </citation>
    <scope>NUCLEOTIDE SEQUENCE</scope>
    <source>
        <strain evidence="5">CBS 125425</strain>
    </source>
</reference>
<protein>
    <submittedName>
        <fullName evidence="5">Oxidoreductase domain-containing protein</fullName>
    </submittedName>
</protein>
<evidence type="ECO:0000256" key="3">
    <source>
        <dbReference type="ARBA" id="ARBA00023002"/>
    </source>
</evidence>
<name>A0A9P4V9R6_9PLEO</name>
<dbReference type="InterPro" id="IPR011032">
    <property type="entry name" value="GroES-like_sf"/>
</dbReference>
<dbReference type="EMBL" id="ML996099">
    <property type="protein sequence ID" value="KAF2740835.1"/>
    <property type="molecule type" value="Genomic_DNA"/>
</dbReference>
<dbReference type="AlphaFoldDB" id="A0A9P4V9R6"/>
<accession>A0A9P4V9R6</accession>
<evidence type="ECO:0000256" key="2">
    <source>
        <dbReference type="ARBA" id="ARBA00011245"/>
    </source>
</evidence>
<organism evidence="5 6">
    <name type="scientific">Polyplosphaeria fusca</name>
    <dbReference type="NCBI Taxonomy" id="682080"/>
    <lineage>
        <taxon>Eukaryota</taxon>
        <taxon>Fungi</taxon>
        <taxon>Dikarya</taxon>
        <taxon>Ascomycota</taxon>
        <taxon>Pezizomycotina</taxon>
        <taxon>Dothideomycetes</taxon>
        <taxon>Pleosporomycetidae</taxon>
        <taxon>Pleosporales</taxon>
        <taxon>Tetraplosphaeriaceae</taxon>
        <taxon>Polyplosphaeria</taxon>
    </lineage>
</organism>
<dbReference type="InterPro" id="IPR047122">
    <property type="entry name" value="Trans-enoyl_RdTase-like"/>
</dbReference>
<dbReference type="Pfam" id="PF00107">
    <property type="entry name" value="ADH_zinc_N"/>
    <property type="match status" value="1"/>
</dbReference>
<dbReference type="PANTHER" id="PTHR45348:SF2">
    <property type="entry name" value="ZINC-TYPE ALCOHOL DEHYDROGENASE-LIKE PROTEIN C2E1P3.01"/>
    <property type="match status" value="1"/>
</dbReference>